<proteinExistence type="predicted"/>
<evidence type="ECO:0000313" key="3">
    <source>
        <dbReference type="Proteomes" id="UP000708208"/>
    </source>
</evidence>
<feature type="chain" id="PRO_5035254699" evidence="1">
    <location>
        <begin position="27"/>
        <end position="119"/>
    </location>
</feature>
<dbReference type="AlphaFoldDB" id="A0A8J2K037"/>
<comment type="caution">
    <text evidence="2">The sequence shown here is derived from an EMBL/GenBank/DDBJ whole genome shotgun (WGS) entry which is preliminary data.</text>
</comment>
<protein>
    <submittedName>
        <fullName evidence="2">Uncharacterized protein</fullName>
    </submittedName>
</protein>
<name>A0A8J2K037_9HEXA</name>
<accession>A0A8J2K037</accession>
<evidence type="ECO:0000313" key="2">
    <source>
        <dbReference type="EMBL" id="CAG7727123.1"/>
    </source>
</evidence>
<reference evidence="2" key="1">
    <citation type="submission" date="2021-06" db="EMBL/GenBank/DDBJ databases">
        <authorList>
            <person name="Hodson N. C."/>
            <person name="Mongue J. A."/>
            <person name="Jaron S. K."/>
        </authorList>
    </citation>
    <scope>NUCLEOTIDE SEQUENCE</scope>
</reference>
<dbReference type="OrthoDB" id="8250712at2759"/>
<sequence>MKDNVVICIFTVAVIALATLSVEVASFPMQDSNGGPLSGSLEPAHKGTIGIPDNRSRAFMQLYLLSLLEKLGTVPNERTRIKKTCLLNAGLSHSCDYRDALAAIDEGNYLGSELTPGRK</sequence>
<keyword evidence="3" id="KW-1185">Reference proteome</keyword>
<dbReference type="Proteomes" id="UP000708208">
    <property type="component" value="Unassembled WGS sequence"/>
</dbReference>
<evidence type="ECO:0000256" key="1">
    <source>
        <dbReference type="SAM" id="SignalP"/>
    </source>
</evidence>
<feature type="signal peptide" evidence="1">
    <location>
        <begin position="1"/>
        <end position="26"/>
    </location>
</feature>
<keyword evidence="1" id="KW-0732">Signal</keyword>
<gene>
    <name evidence="2" type="ORF">AFUS01_LOCUS15982</name>
</gene>
<organism evidence="2 3">
    <name type="scientific">Allacma fusca</name>
    <dbReference type="NCBI Taxonomy" id="39272"/>
    <lineage>
        <taxon>Eukaryota</taxon>
        <taxon>Metazoa</taxon>
        <taxon>Ecdysozoa</taxon>
        <taxon>Arthropoda</taxon>
        <taxon>Hexapoda</taxon>
        <taxon>Collembola</taxon>
        <taxon>Symphypleona</taxon>
        <taxon>Sminthuridae</taxon>
        <taxon>Allacma</taxon>
    </lineage>
</organism>
<dbReference type="EMBL" id="CAJVCH010144120">
    <property type="protein sequence ID" value="CAG7727123.1"/>
    <property type="molecule type" value="Genomic_DNA"/>
</dbReference>